<sequence length="68" mass="6982">MTGPDRLSRAEINKDAVQSALEATASTVGQVAGIVTTAVKDVVGAIGGLATEVFEIRESAKRAADDHD</sequence>
<dbReference type="RefSeq" id="WP_344732059.1">
    <property type="nucleotide sequence ID" value="NZ_BAAAZH010000008.1"/>
</dbReference>
<evidence type="ECO:0000313" key="1">
    <source>
        <dbReference type="EMBL" id="GAA4112641.1"/>
    </source>
</evidence>
<dbReference type="Proteomes" id="UP001501495">
    <property type="component" value="Unassembled WGS sequence"/>
</dbReference>
<evidence type="ECO:0008006" key="3">
    <source>
        <dbReference type="Google" id="ProtNLM"/>
    </source>
</evidence>
<evidence type="ECO:0000313" key="2">
    <source>
        <dbReference type="Proteomes" id="UP001501495"/>
    </source>
</evidence>
<organism evidence="1 2">
    <name type="scientific">Nocardioides fonticola</name>
    <dbReference type="NCBI Taxonomy" id="450363"/>
    <lineage>
        <taxon>Bacteria</taxon>
        <taxon>Bacillati</taxon>
        <taxon>Actinomycetota</taxon>
        <taxon>Actinomycetes</taxon>
        <taxon>Propionibacteriales</taxon>
        <taxon>Nocardioidaceae</taxon>
        <taxon>Nocardioides</taxon>
    </lineage>
</organism>
<name>A0ABP7XFX8_9ACTN</name>
<comment type="caution">
    <text evidence="1">The sequence shown here is derived from an EMBL/GenBank/DDBJ whole genome shotgun (WGS) entry which is preliminary data.</text>
</comment>
<keyword evidence="2" id="KW-1185">Reference proteome</keyword>
<reference evidence="2" key="1">
    <citation type="journal article" date="2019" name="Int. J. Syst. Evol. Microbiol.">
        <title>The Global Catalogue of Microorganisms (GCM) 10K type strain sequencing project: providing services to taxonomists for standard genome sequencing and annotation.</title>
        <authorList>
            <consortium name="The Broad Institute Genomics Platform"/>
            <consortium name="The Broad Institute Genome Sequencing Center for Infectious Disease"/>
            <person name="Wu L."/>
            <person name="Ma J."/>
        </authorList>
    </citation>
    <scope>NUCLEOTIDE SEQUENCE [LARGE SCALE GENOMIC DNA]</scope>
    <source>
        <strain evidence="2">JCM 16703</strain>
    </source>
</reference>
<proteinExistence type="predicted"/>
<gene>
    <name evidence="1" type="ORF">GCM10022215_09150</name>
</gene>
<accession>A0ABP7XFX8</accession>
<protein>
    <recommendedName>
        <fullName evidence="3">CsbD family protein</fullName>
    </recommendedName>
</protein>
<dbReference type="EMBL" id="BAAAZH010000008">
    <property type="protein sequence ID" value="GAA4112641.1"/>
    <property type="molecule type" value="Genomic_DNA"/>
</dbReference>